<dbReference type="Proteomes" id="UP000240357">
    <property type="component" value="Unassembled WGS sequence"/>
</dbReference>
<reference evidence="2 3" key="1">
    <citation type="submission" date="2018-03" db="EMBL/GenBank/DDBJ databases">
        <title>Adhaeribacter sp. HMF7605 Genome sequencing and assembly.</title>
        <authorList>
            <person name="Kang H."/>
            <person name="Kang J."/>
            <person name="Cha I."/>
            <person name="Kim H."/>
            <person name="Joh K."/>
        </authorList>
    </citation>
    <scope>NUCLEOTIDE SEQUENCE [LARGE SCALE GENOMIC DNA]</scope>
    <source>
        <strain evidence="2 3">HMF7605</strain>
    </source>
</reference>
<feature type="transmembrane region" description="Helical" evidence="1">
    <location>
        <begin position="162"/>
        <end position="183"/>
    </location>
</feature>
<dbReference type="EMBL" id="PYFT01000002">
    <property type="protein sequence ID" value="PSR51881.1"/>
    <property type="molecule type" value="Genomic_DNA"/>
</dbReference>
<keyword evidence="1" id="KW-1133">Transmembrane helix</keyword>
<evidence type="ECO:0000256" key="1">
    <source>
        <dbReference type="SAM" id="Phobius"/>
    </source>
</evidence>
<dbReference type="OrthoDB" id="2083198at2"/>
<dbReference type="RefSeq" id="WP_106933703.1">
    <property type="nucleotide sequence ID" value="NZ_PYFT01000002.1"/>
</dbReference>
<sequence length="229" mass="26968">MFDEYERKAKIYPAILILFPFFVLQVFYLNKEVTGWLDFVGSVRAITLISLPLVFMYFVVSVARLIAKAMFENLYFKDSLHMPTTNFLLYSTRNFSSKYKAAIRSKLKKEFSVVLSSENEEQLDEIEARRRIIEAVSYIRNKVKHGYLLLKHNIQYGFWRNLVGGSVIGLILSLINLFVFYYIEPNNLPWILSIIMCAIYSLILLSSKWVISYLGKLYAYRLYEEYMSQ</sequence>
<gene>
    <name evidence="2" type="ORF">AHMF7605_28635</name>
</gene>
<feature type="transmembrane region" description="Helical" evidence="1">
    <location>
        <begin position="12"/>
        <end position="30"/>
    </location>
</feature>
<evidence type="ECO:0000313" key="3">
    <source>
        <dbReference type="Proteomes" id="UP000240357"/>
    </source>
</evidence>
<dbReference type="AlphaFoldDB" id="A0A2T2Y8M5"/>
<evidence type="ECO:0000313" key="2">
    <source>
        <dbReference type="EMBL" id="PSR51881.1"/>
    </source>
</evidence>
<keyword evidence="1" id="KW-0472">Membrane</keyword>
<accession>A0A2T2Y8M5</accession>
<name>A0A2T2Y8M5_9BACT</name>
<keyword evidence="1" id="KW-0812">Transmembrane</keyword>
<comment type="caution">
    <text evidence="2">The sequence shown here is derived from an EMBL/GenBank/DDBJ whole genome shotgun (WGS) entry which is preliminary data.</text>
</comment>
<protein>
    <submittedName>
        <fullName evidence="2">Uncharacterized protein</fullName>
    </submittedName>
</protein>
<feature type="transmembrane region" description="Helical" evidence="1">
    <location>
        <begin position="42"/>
        <end position="67"/>
    </location>
</feature>
<feature type="transmembrane region" description="Helical" evidence="1">
    <location>
        <begin position="189"/>
        <end position="211"/>
    </location>
</feature>
<keyword evidence="3" id="KW-1185">Reference proteome</keyword>
<organism evidence="2 3">
    <name type="scientific">Adhaeribacter arboris</name>
    <dbReference type="NCBI Taxonomy" id="2072846"/>
    <lineage>
        <taxon>Bacteria</taxon>
        <taxon>Pseudomonadati</taxon>
        <taxon>Bacteroidota</taxon>
        <taxon>Cytophagia</taxon>
        <taxon>Cytophagales</taxon>
        <taxon>Hymenobacteraceae</taxon>
        <taxon>Adhaeribacter</taxon>
    </lineage>
</organism>
<proteinExistence type="predicted"/>